<dbReference type="Gene3D" id="3.40.50.1820">
    <property type="entry name" value="alpha/beta hydrolase"/>
    <property type="match status" value="1"/>
</dbReference>
<feature type="signal peptide" evidence="1">
    <location>
        <begin position="1"/>
        <end position="24"/>
    </location>
</feature>
<dbReference type="GO" id="GO:0016787">
    <property type="term" value="F:hydrolase activity"/>
    <property type="evidence" value="ECO:0007669"/>
    <property type="project" value="UniProtKB-KW"/>
</dbReference>
<comment type="caution">
    <text evidence="3">The sequence shown here is derived from an EMBL/GenBank/DDBJ whole genome shotgun (WGS) entry which is preliminary data.</text>
</comment>
<organism evidence="3 4">
    <name type="scientific">Hyphomonas jannaschiana VP2</name>
    <dbReference type="NCBI Taxonomy" id="1280952"/>
    <lineage>
        <taxon>Bacteria</taxon>
        <taxon>Pseudomonadati</taxon>
        <taxon>Pseudomonadota</taxon>
        <taxon>Alphaproteobacteria</taxon>
        <taxon>Hyphomonadales</taxon>
        <taxon>Hyphomonadaceae</taxon>
        <taxon>Hyphomonas</taxon>
    </lineage>
</organism>
<evidence type="ECO:0000259" key="2">
    <source>
        <dbReference type="Pfam" id="PF00561"/>
    </source>
</evidence>
<feature type="chain" id="PRO_5001577310" evidence="1">
    <location>
        <begin position="25"/>
        <end position="290"/>
    </location>
</feature>
<evidence type="ECO:0000256" key="1">
    <source>
        <dbReference type="SAM" id="SignalP"/>
    </source>
</evidence>
<dbReference type="InterPro" id="IPR029058">
    <property type="entry name" value="AB_hydrolase_fold"/>
</dbReference>
<dbReference type="OrthoDB" id="9779853at2"/>
<dbReference type="GO" id="GO:0016020">
    <property type="term" value="C:membrane"/>
    <property type="evidence" value="ECO:0007669"/>
    <property type="project" value="TreeGrafter"/>
</dbReference>
<protein>
    <submittedName>
        <fullName evidence="3">Alpha/beta fold family hydrolase</fullName>
    </submittedName>
</protein>
<dbReference type="PANTHER" id="PTHR43798:SF33">
    <property type="entry name" value="HYDROLASE, PUTATIVE (AFU_ORTHOLOGUE AFUA_2G14860)-RELATED"/>
    <property type="match status" value="1"/>
</dbReference>
<dbReference type="STRING" id="1280952.HJA_08027"/>
<dbReference type="eggNOG" id="COG0596">
    <property type="taxonomic scope" value="Bacteria"/>
</dbReference>
<dbReference type="Proteomes" id="UP000024816">
    <property type="component" value="Unassembled WGS sequence"/>
</dbReference>
<dbReference type="EMBL" id="ARYJ01000004">
    <property type="protein sequence ID" value="KCZ89229.1"/>
    <property type="molecule type" value="Genomic_DNA"/>
</dbReference>
<name>A0A059FF21_9PROT</name>
<accession>A0A059FF21</accession>
<dbReference type="Pfam" id="PF00561">
    <property type="entry name" value="Abhydrolase_1"/>
    <property type="match status" value="1"/>
</dbReference>
<dbReference type="AlphaFoldDB" id="A0A059FF21"/>
<gene>
    <name evidence="3" type="ORF">HJA_08027</name>
</gene>
<feature type="domain" description="AB hydrolase-1" evidence="2">
    <location>
        <begin position="57"/>
        <end position="145"/>
    </location>
</feature>
<dbReference type="RefSeq" id="WP_051597498.1">
    <property type="nucleotide sequence ID" value="NZ_ARYJ01000004.1"/>
</dbReference>
<evidence type="ECO:0000313" key="3">
    <source>
        <dbReference type="EMBL" id="KCZ89229.1"/>
    </source>
</evidence>
<dbReference type="PRINTS" id="PR00111">
    <property type="entry name" value="ABHYDROLASE"/>
</dbReference>
<sequence length="290" mass="30030">MHPKAAISAVLLSLALAAAPAACASPPVETAMTAPETHTFQSFDGTTLSYLELGDGPVVLLLHGFTANADLNWVRPGVAQKIADAGYRVIAPDMRGHGASPVPDDPASWPRDAIARDQIALMKHLGTEPYAVVGYSMGAISALRYELLSRSSGRLVLGGVGDSVADESNSSRNDGFRAAIEAAMRGEDTPAAKAILARAKASGGTLEGYLGALSARIYTGRDLLETFDLPVLVITGDQDTDNGSGAALAEIIPGARYKQITGTHVSAVGDPALPEAIIAFLNEGRQALAE</sequence>
<keyword evidence="1" id="KW-0732">Signal</keyword>
<dbReference type="SUPFAM" id="SSF53474">
    <property type="entry name" value="alpha/beta-Hydrolases"/>
    <property type="match status" value="1"/>
</dbReference>
<proteinExistence type="predicted"/>
<dbReference type="InterPro" id="IPR000073">
    <property type="entry name" value="AB_hydrolase_1"/>
</dbReference>
<keyword evidence="3" id="KW-0378">Hydrolase</keyword>
<keyword evidence="4" id="KW-1185">Reference proteome</keyword>
<dbReference type="PANTHER" id="PTHR43798">
    <property type="entry name" value="MONOACYLGLYCEROL LIPASE"/>
    <property type="match status" value="1"/>
</dbReference>
<dbReference type="PATRIC" id="fig|1280952.3.peg.1592"/>
<evidence type="ECO:0000313" key="4">
    <source>
        <dbReference type="Proteomes" id="UP000024816"/>
    </source>
</evidence>
<reference evidence="3 4" key="1">
    <citation type="journal article" date="2014" name="Antonie Van Leeuwenhoek">
        <title>Hyphomonas beringensis sp. nov. and Hyphomonas chukchiensis sp. nov., isolated from surface seawater of the Bering Sea and Chukchi Sea.</title>
        <authorList>
            <person name="Li C."/>
            <person name="Lai Q."/>
            <person name="Li G."/>
            <person name="Dong C."/>
            <person name="Wang J."/>
            <person name="Liao Y."/>
            <person name="Shao Z."/>
        </authorList>
    </citation>
    <scope>NUCLEOTIDE SEQUENCE [LARGE SCALE GENOMIC DNA]</scope>
    <source>
        <strain evidence="3 4">VP2</strain>
    </source>
</reference>
<dbReference type="InterPro" id="IPR050266">
    <property type="entry name" value="AB_hydrolase_sf"/>
</dbReference>